<reference evidence="2" key="1">
    <citation type="journal article" date="2023" name="Front. Plant Sci.">
        <title>Chromosomal-level genome assembly of Melastoma candidum provides insights into trichome evolution.</title>
        <authorList>
            <person name="Zhong Y."/>
            <person name="Wu W."/>
            <person name="Sun C."/>
            <person name="Zou P."/>
            <person name="Liu Y."/>
            <person name="Dai S."/>
            <person name="Zhou R."/>
        </authorList>
    </citation>
    <scope>NUCLEOTIDE SEQUENCE [LARGE SCALE GENOMIC DNA]</scope>
</reference>
<proteinExistence type="predicted"/>
<keyword evidence="2" id="KW-1185">Reference proteome</keyword>
<dbReference type="Proteomes" id="UP001057402">
    <property type="component" value="Chromosome 6"/>
</dbReference>
<gene>
    <name evidence="1" type="ORF">MLD38_021707</name>
</gene>
<protein>
    <submittedName>
        <fullName evidence="1">Uncharacterized protein</fullName>
    </submittedName>
</protein>
<dbReference type="EMBL" id="CM042885">
    <property type="protein sequence ID" value="KAI4365745.1"/>
    <property type="molecule type" value="Genomic_DNA"/>
</dbReference>
<name>A0ACB9QH48_9MYRT</name>
<comment type="caution">
    <text evidence="1">The sequence shown here is derived from an EMBL/GenBank/DDBJ whole genome shotgun (WGS) entry which is preliminary data.</text>
</comment>
<evidence type="ECO:0000313" key="2">
    <source>
        <dbReference type="Proteomes" id="UP001057402"/>
    </source>
</evidence>
<sequence length="769" mass="85657">MAMRRPNRLSRFGRLFHPRACASSSSPVTPSIGDCGLVSRRLSSLVSKSHAPGRSKAIPGIRLCDSLRFSTCLRTLSDALGEVDLGEVDFLSFIESNFSEPSGPDHCWLNKDEEKENHSGVDKGQIILVGLLYDKSSSVGGQPVTMLNNLKCIQQRCPRLHVMGFHAGSMADSSTYQTCLSRLVMKEYITFPILLTNKNFSEIPRGSHYVLFKDFKKPVIFHERDLDIDAIENAIMDLCKQDVDRPNAPDPEKRDAFREPYVSYIMRNLLLSSPGCVSVDESQAFIHISDNNHHRIIKCDENGRILDCIGSLPGFEDGEFESAKFFCPASSLFDPVEACLYIVDSENHAIRKADMERRVVETIYPKDDSQRKVNSLWTWVKEVVGLSSDENVELESDAGELMFPWHIIRLEDGALFVVNRSFDTLWIVDSSSGKLKDVIKGIPEVLEACEELTEKRLSLIKQLPHGLQHTLLKSAGEGLVYGSLLSSIISMREHIILCDPVGHRVLKFNRESGDLSNFELSNFGALGLPYWLTAPLERVYAQNIHLQGTKVDHTEEFSLLPGKVNIQINVEIPADTELVEALQDSSIWRQARGTATELLGSGGAVGTSEKVGVAQQWYDELDNLAFTSPELEPESEPEVEAEDDAAAERSTSNGKVRIDCTVNTSPGTSEVVVNAALYLRLHRSLDVAEDKQEMYAGKLADVMVPDYARETGRPLCQQILLHPSINLKDVIFVRPLHVRVRLDSQRHPKANNSKAVVLTESSVEVNLSL</sequence>
<organism evidence="1 2">
    <name type="scientific">Melastoma candidum</name>
    <dbReference type="NCBI Taxonomy" id="119954"/>
    <lineage>
        <taxon>Eukaryota</taxon>
        <taxon>Viridiplantae</taxon>
        <taxon>Streptophyta</taxon>
        <taxon>Embryophyta</taxon>
        <taxon>Tracheophyta</taxon>
        <taxon>Spermatophyta</taxon>
        <taxon>Magnoliopsida</taxon>
        <taxon>eudicotyledons</taxon>
        <taxon>Gunneridae</taxon>
        <taxon>Pentapetalae</taxon>
        <taxon>rosids</taxon>
        <taxon>malvids</taxon>
        <taxon>Myrtales</taxon>
        <taxon>Melastomataceae</taxon>
        <taxon>Melastomatoideae</taxon>
        <taxon>Melastomateae</taxon>
        <taxon>Melastoma</taxon>
    </lineage>
</organism>
<accession>A0ACB9QH48</accession>
<evidence type="ECO:0000313" key="1">
    <source>
        <dbReference type="EMBL" id="KAI4365745.1"/>
    </source>
</evidence>